<accession>A0A8H3YFM5</accession>
<dbReference type="AlphaFoldDB" id="A0A8H3YFM5"/>
<proteinExistence type="inferred from homology"/>
<evidence type="ECO:0000256" key="1">
    <source>
        <dbReference type="ARBA" id="ARBA00004240"/>
    </source>
</evidence>
<evidence type="ECO:0000259" key="8">
    <source>
        <dbReference type="SMART" id="SM01117"/>
    </source>
</evidence>
<keyword evidence="3" id="KW-0479">Metal-binding</keyword>
<dbReference type="Gene3D" id="3.10.120.10">
    <property type="entry name" value="Cytochrome b5-like heme/steroid binding domain"/>
    <property type="match status" value="1"/>
</dbReference>
<dbReference type="OrthoDB" id="547796at2759"/>
<keyword evidence="2" id="KW-0349">Heme</keyword>
<name>A0A8H3YFM5_9TREE</name>
<evidence type="ECO:0000256" key="5">
    <source>
        <dbReference type="ARBA" id="ARBA00023004"/>
    </source>
</evidence>
<evidence type="ECO:0000256" key="3">
    <source>
        <dbReference type="ARBA" id="ARBA00022723"/>
    </source>
</evidence>
<evidence type="ECO:0000256" key="7">
    <source>
        <dbReference type="SAM" id="Phobius"/>
    </source>
</evidence>
<gene>
    <name evidence="9" type="ORF">NliqN6_4191</name>
</gene>
<dbReference type="InterPro" id="IPR050577">
    <property type="entry name" value="MAPR/NEUFC/NENF-like"/>
</dbReference>
<feature type="domain" description="Cytochrome b5 heme-binding" evidence="8">
    <location>
        <begin position="73"/>
        <end position="198"/>
    </location>
</feature>
<keyword evidence="10" id="KW-1185">Reference proteome</keyword>
<reference evidence="9" key="1">
    <citation type="submission" date="2020-07" db="EMBL/GenBank/DDBJ databases">
        <title>Draft Genome Sequence of a Deep-Sea Yeast, Naganishia (Cryptococcus) liquefaciens strain N6.</title>
        <authorList>
            <person name="Han Y.W."/>
            <person name="Kajitani R."/>
            <person name="Morimoto H."/>
            <person name="Parhat M."/>
            <person name="Tsubouchi H."/>
            <person name="Bakenova O."/>
            <person name="Ogata M."/>
            <person name="Argunhan B."/>
            <person name="Aoki R."/>
            <person name="Kajiwara S."/>
            <person name="Itoh T."/>
            <person name="Iwasaki H."/>
        </authorList>
    </citation>
    <scope>NUCLEOTIDE SEQUENCE</scope>
    <source>
        <strain evidence="9">N6</strain>
    </source>
</reference>
<dbReference type="Proteomes" id="UP000620104">
    <property type="component" value="Unassembled WGS sequence"/>
</dbReference>
<comment type="caution">
    <text evidence="9">The sequence shown here is derived from an EMBL/GenBank/DDBJ whole genome shotgun (WGS) entry which is preliminary data.</text>
</comment>
<dbReference type="GO" id="GO:0046872">
    <property type="term" value="F:metal ion binding"/>
    <property type="evidence" value="ECO:0007669"/>
    <property type="project" value="UniProtKB-KW"/>
</dbReference>
<feature type="transmembrane region" description="Helical" evidence="7">
    <location>
        <begin position="21"/>
        <end position="42"/>
    </location>
</feature>
<dbReference type="GO" id="GO:0005783">
    <property type="term" value="C:endoplasmic reticulum"/>
    <property type="evidence" value="ECO:0007669"/>
    <property type="project" value="UniProtKB-SubCell"/>
</dbReference>
<organism evidence="9 10">
    <name type="scientific">Naganishia liquefaciens</name>
    <dbReference type="NCBI Taxonomy" id="104408"/>
    <lineage>
        <taxon>Eukaryota</taxon>
        <taxon>Fungi</taxon>
        <taxon>Dikarya</taxon>
        <taxon>Basidiomycota</taxon>
        <taxon>Agaricomycotina</taxon>
        <taxon>Tremellomycetes</taxon>
        <taxon>Filobasidiales</taxon>
        <taxon>Filobasidiaceae</taxon>
        <taxon>Naganishia</taxon>
    </lineage>
</organism>
<protein>
    <recommendedName>
        <fullName evidence="8">Cytochrome b5 heme-binding domain-containing protein</fullName>
    </recommendedName>
</protein>
<keyword evidence="7" id="KW-0472">Membrane</keyword>
<dbReference type="InterPro" id="IPR001199">
    <property type="entry name" value="Cyt_B5-like_heme/steroid-bd"/>
</dbReference>
<dbReference type="PANTHER" id="PTHR10281:SF72">
    <property type="entry name" value="NEUDESIN"/>
    <property type="match status" value="1"/>
</dbReference>
<dbReference type="PANTHER" id="PTHR10281">
    <property type="entry name" value="MEMBRANE-ASSOCIATED PROGESTERONE RECEPTOR COMPONENT-RELATED"/>
    <property type="match status" value="1"/>
</dbReference>
<evidence type="ECO:0000256" key="4">
    <source>
        <dbReference type="ARBA" id="ARBA00022824"/>
    </source>
</evidence>
<dbReference type="InterPro" id="IPR036400">
    <property type="entry name" value="Cyt_B5-like_heme/steroid_sf"/>
</dbReference>
<comment type="subcellular location">
    <subcellularLocation>
        <location evidence="1">Endoplasmic reticulum</location>
    </subcellularLocation>
</comment>
<dbReference type="EMBL" id="BLZA01000023">
    <property type="protein sequence ID" value="GHJ87789.1"/>
    <property type="molecule type" value="Genomic_DNA"/>
</dbReference>
<keyword evidence="5" id="KW-0408">Iron</keyword>
<evidence type="ECO:0000313" key="10">
    <source>
        <dbReference type="Proteomes" id="UP000620104"/>
    </source>
</evidence>
<sequence length="207" mass="23290">MTQLHSSENGVRVAAQQNINLLPYLLLIPLAYLIYNLVFPSIRKDFTHPPSSHNDSYNFLPAEHPPCTVFRKYTPKELSAFDGKGVDENGRPVKILLAIERRTKKRGEEGMLTEVREERTVFDVTAGRSFYGPDGPYGNFAGRDASRGMAKQSFEEEMLTPLDKPLDSLEDLSKSEIDNMNGWHSHFSNKYIICGELVEDPATALIA</sequence>
<keyword evidence="7" id="KW-0812">Transmembrane</keyword>
<dbReference type="SMART" id="SM01117">
    <property type="entry name" value="Cyt-b5"/>
    <property type="match status" value="1"/>
</dbReference>
<dbReference type="Pfam" id="PF00173">
    <property type="entry name" value="Cyt-b5"/>
    <property type="match status" value="1"/>
</dbReference>
<keyword evidence="4" id="KW-0256">Endoplasmic reticulum</keyword>
<dbReference type="SUPFAM" id="SSF55856">
    <property type="entry name" value="Cytochrome b5-like heme/steroid binding domain"/>
    <property type="match status" value="1"/>
</dbReference>
<evidence type="ECO:0000256" key="6">
    <source>
        <dbReference type="ARBA" id="ARBA00038357"/>
    </source>
</evidence>
<dbReference type="GO" id="GO:0016020">
    <property type="term" value="C:membrane"/>
    <property type="evidence" value="ECO:0007669"/>
    <property type="project" value="TreeGrafter"/>
</dbReference>
<comment type="similarity">
    <text evidence="6">Belongs to the cytochrome b5 family. MAPR subfamily.</text>
</comment>
<keyword evidence="7" id="KW-1133">Transmembrane helix</keyword>
<evidence type="ECO:0000256" key="2">
    <source>
        <dbReference type="ARBA" id="ARBA00022617"/>
    </source>
</evidence>
<evidence type="ECO:0000313" key="9">
    <source>
        <dbReference type="EMBL" id="GHJ87789.1"/>
    </source>
</evidence>